<feature type="domain" description="VOC" evidence="1">
    <location>
        <begin position="10"/>
        <end position="121"/>
    </location>
</feature>
<dbReference type="PROSITE" id="PS51819">
    <property type="entry name" value="VOC"/>
    <property type="match status" value="2"/>
</dbReference>
<dbReference type="Gene3D" id="3.10.180.10">
    <property type="entry name" value="2,3-Dihydroxybiphenyl 1,2-Dioxygenase, domain 1"/>
    <property type="match status" value="2"/>
</dbReference>
<protein>
    <submittedName>
        <fullName evidence="2">VOC family protein</fullName>
    </submittedName>
</protein>
<dbReference type="InterPro" id="IPR052164">
    <property type="entry name" value="Anthracycline_SecMetBiosynth"/>
</dbReference>
<feature type="domain" description="VOC" evidence="1">
    <location>
        <begin position="135"/>
        <end position="253"/>
    </location>
</feature>
<dbReference type="EMBL" id="JAELVF020000001">
    <property type="protein sequence ID" value="MBU7599449.1"/>
    <property type="molecule type" value="Genomic_DNA"/>
</dbReference>
<comment type="caution">
    <text evidence="2">The sequence shown here is derived from an EMBL/GenBank/DDBJ whole genome shotgun (WGS) entry which is preliminary data.</text>
</comment>
<dbReference type="CDD" id="cd07247">
    <property type="entry name" value="SgaA_N_like"/>
    <property type="match status" value="1"/>
</dbReference>
<dbReference type="InterPro" id="IPR041581">
    <property type="entry name" value="Glyoxalase_6"/>
</dbReference>
<dbReference type="PANTHER" id="PTHR33993">
    <property type="entry name" value="GLYOXALASE-RELATED"/>
    <property type="match status" value="1"/>
</dbReference>
<gene>
    <name evidence="2" type="ORF">JGS22_017950</name>
</gene>
<reference evidence="2" key="1">
    <citation type="submission" date="2021-06" db="EMBL/GenBank/DDBJ databases">
        <title>Sequencing of actinobacteria type strains.</title>
        <authorList>
            <person name="Nguyen G.-S."/>
            <person name="Wentzel A."/>
        </authorList>
    </citation>
    <scope>NUCLEOTIDE SEQUENCE</scope>
    <source>
        <strain evidence="2">P38-E01</strain>
    </source>
</reference>
<evidence type="ECO:0000259" key="1">
    <source>
        <dbReference type="PROSITE" id="PS51819"/>
    </source>
</evidence>
<dbReference type="PANTHER" id="PTHR33993:SF10">
    <property type="entry name" value="CONSERVED PROTEIN"/>
    <property type="match status" value="1"/>
</dbReference>
<proteinExistence type="predicted"/>
<sequence length="267" mass="27945">MLRTEPAPGAPAWIALETSDAAASAAFYGELFGWRHRQLGRGGEAQGHFTLDGLRVAGTERRRSARHDRWTVRFRVPDLASALEAVRENGGTVDPDTAATAATDTAVVHDPTGGRFALEGPGGDEGLDVVDEPGTLTRVELCSADADGAAAFYRAVLGWQIRDDGAYGGLHRSVAAVGEAAHGGIVQLPGESQTAGVRSRWQPWFAVVDCDAVLNSAVKQGASVLLPPMEQAGAGRLAVFADPVGAVCGVLSGEDRQDPPLSRRASR</sequence>
<dbReference type="Proteomes" id="UP000694501">
    <property type="component" value="Unassembled WGS sequence"/>
</dbReference>
<dbReference type="SUPFAM" id="SSF54593">
    <property type="entry name" value="Glyoxalase/Bleomycin resistance protein/Dihydroxybiphenyl dioxygenase"/>
    <property type="match status" value="2"/>
</dbReference>
<dbReference type="InterPro" id="IPR029068">
    <property type="entry name" value="Glyas_Bleomycin-R_OHBP_Dase"/>
</dbReference>
<dbReference type="RefSeq" id="WP_211039261.1">
    <property type="nucleotide sequence ID" value="NZ_JAELVF020000001.1"/>
</dbReference>
<dbReference type="Pfam" id="PF18029">
    <property type="entry name" value="Glyoxalase_6"/>
    <property type="match status" value="2"/>
</dbReference>
<organism evidence="2 3">
    <name type="scientific">Streptomyces tardus</name>
    <dbReference type="NCBI Taxonomy" id="2780544"/>
    <lineage>
        <taxon>Bacteria</taxon>
        <taxon>Bacillati</taxon>
        <taxon>Actinomycetota</taxon>
        <taxon>Actinomycetes</taxon>
        <taxon>Kitasatosporales</taxon>
        <taxon>Streptomycetaceae</taxon>
        <taxon>Streptomyces</taxon>
    </lineage>
</organism>
<evidence type="ECO:0000313" key="2">
    <source>
        <dbReference type="EMBL" id="MBU7599449.1"/>
    </source>
</evidence>
<keyword evidence="3" id="KW-1185">Reference proteome</keyword>
<dbReference type="InterPro" id="IPR037523">
    <property type="entry name" value="VOC_core"/>
</dbReference>
<evidence type="ECO:0000313" key="3">
    <source>
        <dbReference type="Proteomes" id="UP000694501"/>
    </source>
</evidence>
<dbReference type="AlphaFoldDB" id="A0A949N5Y0"/>
<accession>A0A949N5Y0</accession>
<name>A0A949N5Y0_9ACTN</name>